<organism evidence="1 2">
    <name type="scientific">Euplotes crassus</name>
    <dbReference type="NCBI Taxonomy" id="5936"/>
    <lineage>
        <taxon>Eukaryota</taxon>
        <taxon>Sar</taxon>
        <taxon>Alveolata</taxon>
        <taxon>Ciliophora</taxon>
        <taxon>Intramacronucleata</taxon>
        <taxon>Spirotrichea</taxon>
        <taxon>Hypotrichia</taxon>
        <taxon>Euplotida</taxon>
        <taxon>Euplotidae</taxon>
        <taxon>Moneuplotes</taxon>
    </lineage>
</organism>
<dbReference type="AlphaFoldDB" id="A0AAD2D6Z9"/>
<proteinExistence type="predicted"/>
<name>A0AAD2D6Z9_EUPCR</name>
<dbReference type="Proteomes" id="UP001295684">
    <property type="component" value="Unassembled WGS sequence"/>
</dbReference>
<accession>A0AAD2D6Z9</accession>
<reference evidence="1" key="1">
    <citation type="submission" date="2023-07" db="EMBL/GenBank/DDBJ databases">
        <authorList>
            <consortium name="AG Swart"/>
            <person name="Singh M."/>
            <person name="Singh A."/>
            <person name="Seah K."/>
            <person name="Emmerich C."/>
        </authorList>
    </citation>
    <scope>NUCLEOTIDE SEQUENCE</scope>
    <source>
        <strain evidence="1">DP1</strain>
    </source>
</reference>
<gene>
    <name evidence="1" type="ORF">ECRASSUSDP1_LOCUS25074</name>
</gene>
<dbReference type="EMBL" id="CAMPGE010025851">
    <property type="protein sequence ID" value="CAI2383569.1"/>
    <property type="molecule type" value="Genomic_DNA"/>
</dbReference>
<keyword evidence="2" id="KW-1185">Reference proteome</keyword>
<comment type="caution">
    <text evidence="1">The sequence shown here is derived from an EMBL/GenBank/DDBJ whole genome shotgun (WGS) entry which is preliminary data.</text>
</comment>
<protein>
    <submittedName>
        <fullName evidence="1">Uncharacterized protein</fullName>
    </submittedName>
</protein>
<evidence type="ECO:0000313" key="1">
    <source>
        <dbReference type="EMBL" id="CAI2383569.1"/>
    </source>
</evidence>
<evidence type="ECO:0000313" key="2">
    <source>
        <dbReference type="Proteomes" id="UP001295684"/>
    </source>
</evidence>
<sequence length="886" mass="102952">MEQLYSLHKKLDPAIDTAKAKGLNTHLEGMKMLESLQYENEDLMRFLPVLSQSCFHSGAHRTIKLHAYILIRNFCNSEGFIWDEVLGTILTDFDTMDKELQKNAFMTLAHFPKFAACEFLTSMETILLKYLEIREGKKGAPPMSEDEKMLDYQNKHHCLEYLPKFLIKTFAMVEGDEESFATKDIIKDLFRKILDFIFHSDNFLASKALEALKDLLEAFYLPEYCNFPLMKETRKKSDGIKCDDSYSLNKWLREEFENSTYFMPLQPLVNQMLNYIFPDFPVLMYRISCLDRTSSANLYDVPVLLFKYLLELSEKERKQIEFKDIEDSIDDSLLIFELLDELSEKILNLHVKSEDLIYPLFSNFVKLLSLSDTHTCKPSRIQLESSNLLYTVSKHLVGICKGQVLSFDCKIKSVNPDPYIKFNNLIFDGIHLKLCYILPLITDPAAKSEIAMDLLPLCKYLTSVIDRFSALKQLFKFLIGKSLEKCLQNSENFSFKNERWFLYTTQVINILIAKEENFIWEEELFLCCIQSLLQLKSQIPKITKKVSKGSVFDGADQKFLIEAWLKLIFDFSEQCLRLLEIQNAENCDKNSLCIGFLKFLEDIAKMMNSIGDTAMTSYFKYKFDNFKDAVINRTPIVGLVEQNTPKEERKEDDPINEEIIPDKVREDIKDDYSVNRIFEELWVAEILSSHIKLQFEEEEPGTDDRINAYFNFLNAYKVKPHPITKKPKKLLKEILDQVELSQEYKKSLKTFKESQTGDHKLSREPFQTLVTGLADLLQIYISYEVKRGSMITFHIDIVNVTNICITNCLLSFALSDNLEMVSSDSVSLFSMISPEQRLKKTVTAKIKKFEQCACTVIATFQECDINPIKSVPFRVKLKPWQDQFKI</sequence>